<protein>
    <submittedName>
        <fullName evidence="2">Uncharacterized protein</fullName>
    </submittedName>
</protein>
<feature type="transmembrane region" description="Helical" evidence="1">
    <location>
        <begin position="12"/>
        <end position="30"/>
    </location>
</feature>
<organism evidence="2">
    <name type="scientific">marine sediment metagenome</name>
    <dbReference type="NCBI Taxonomy" id="412755"/>
    <lineage>
        <taxon>unclassified sequences</taxon>
        <taxon>metagenomes</taxon>
        <taxon>ecological metagenomes</taxon>
    </lineage>
</organism>
<name>X1JU98_9ZZZZ</name>
<reference evidence="2" key="1">
    <citation type="journal article" date="2014" name="Front. Microbiol.">
        <title>High frequency of phylogenetically diverse reductive dehalogenase-homologous genes in deep subseafloor sedimentary metagenomes.</title>
        <authorList>
            <person name="Kawai M."/>
            <person name="Futagami T."/>
            <person name="Toyoda A."/>
            <person name="Takaki Y."/>
            <person name="Nishi S."/>
            <person name="Hori S."/>
            <person name="Arai W."/>
            <person name="Tsubouchi T."/>
            <person name="Morono Y."/>
            <person name="Uchiyama I."/>
            <person name="Ito T."/>
            <person name="Fujiyama A."/>
            <person name="Inagaki F."/>
            <person name="Takami H."/>
        </authorList>
    </citation>
    <scope>NUCLEOTIDE SEQUENCE</scope>
    <source>
        <strain evidence="2">Expedition CK06-06</strain>
    </source>
</reference>
<keyword evidence="1" id="KW-0472">Membrane</keyword>
<accession>X1JU98</accession>
<gene>
    <name evidence="2" type="ORF">S06H3_04579</name>
</gene>
<comment type="caution">
    <text evidence="2">The sequence shown here is derived from an EMBL/GenBank/DDBJ whole genome shotgun (WGS) entry which is preliminary data.</text>
</comment>
<evidence type="ECO:0000256" key="1">
    <source>
        <dbReference type="SAM" id="Phobius"/>
    </source>
</evidence>
<keyword evidence="1" id="KW-1133">Transmembrane helix</keyword>
<dbReference type="AlphaFoldDB" id="X1JU98"/>
<sequence>MAYNFFLLGKGQVILMILISAGKAFSALIYEKLGGSKVGVF</sequence>
<keyword evidence="1" id="KW-0812">Transmembrane</keyword>
<proteinExistence type="predicted"/>
<dbReference type="EMBL" id="BARV01001620">
    <property type="protein sequence ID" value="GAH98331.1"/>
    <property type="molecule type" value="Genomic_DNA"/>
</dbReference>
<feature type="non-terminal residue" evidence="2">
    <location>
        <position position="41"/>
    </location>
</feature>
<evidence type="ECO:0000313" key="2">
    <source>
        <dbReference type="EMBL" id="GAH98331.1"/>
    </source>
</evidence>